<organism evidence="2 3">
    <name type="scientific">Diplodia seriata</name>
    <dbReference type="NCBI Taxonomy" id="420778"/>
    <lineage>
        <taxon>Eukaryota</taxon>
        <taxon>Fungi</taxon>
        <taxon>Dikarya</taxon>
        <taxon>Ascomycota</taxon>
        <taxon>Pezizomycotina</taxon>
        <taxon>Dothideomycetes</taxon>
        <taxon>Dothideomycetes incertae sedis</taxon>
        <taxon>Botryosphaeriales</taxon>
        <taxon>Botryosphaeriaceae</taxon>
        <taxon>Diplodia</taxon>
    </lineage>
</organism>
<dbReference type="Pfam" id="PF02171">
    <property type="entry name" value="Piwi"/>
    <property type="match status" value="1"/>
</dbReference>
<accession>A0A0G2E264</accession>
<dbReference type="InterPro" id="IPR012337">
    <property type="entry name" value="RNaseH-like_sf"/>
</dbReference>
<evidence type="ECO:0000259" key="1">
    <source>
        <dbReference type="PROSITE" id="PS50822"/>
    </source>
</evidence>
<protein>
    <submittedName>
        <fullName evidence="2">Putative rna interference and silencing protein</fullName>
    </submittedName>
</protein>
<dbReference type="Proteomes" id="UP000034182">
    <property type="component" value="Unassembled WGS sequence"/>
</dbReference>
<dbReference type="InterPro" id="IPR014811">
    <property type="entry name" value="ArgoL1"/>
</dbReference>
<evidence type="ECO:0000313" key="2">
    <source>
        <dbReference type="EMBL" id="KKY17152.1"/>
    </source>
</evidence>
<dbReference type="Gene3D" id="3.30.420.10">
    <property type="entry name" value="Ribonuclease H-like superfamily/Ribonuclease H"/>
    <property type="match status" value="1"/>
</dbReference>
<dbReference type="AlphaFoldDB" id="A0A0G2E264"/>
<reference evidence="2 3" key="1">
    <citation type="submission" date="2015-03" db="EMBL/GenBank/DDBJ databases">
        <authorList>
            <person name="Morales-Cruz A."/>
            <person name="Amrine K.C."/>
            <person name="Cantu D."/>
        </authorList>
    </citation>
    <scope>NUCLEOTIDE SEQUENCE [LARGE SCALE GENOMIC DNA]</scope>
    <source>
        <strain evidence="2">DS831</strain>
    </source>
</reference>
<gene>
    <name evidence="2" type="ORF">UCDDS831_g06622</name>
</gene>
<comment type="caution">
    <text evidence="2">The sequence shown here is derived from an EMBL/GenBank/DDBJ whole genome shotgun (WGS) entry which is preliminary data.</text>
</comment>
<sequence length="730" mass="81622">MERDFKSFVEGAIEPKPHSQFLLVDGGEGDLIGHFKPALELPVASGMPPPLNYGPLFVDNRATLSPQLDSQLVNSADMSAVPSRPGFAEMKGGKTVLTNHFVVDLPDNLQLFKYALAGQRLDAKSARGKKKEEMERFIKDSPTLSSCRDDFATDDISLIISWKNLYPEFSDPVRGTIMEQRTFKDTKKDEKRVVELVFERCIDINSLKNHVQLSAALGMECGPAIQALNILLLKGAAEDAESDFATFRIGNNRVFRKNGYDPMVVRNPRLGNDGWLLVCHRGYFSTITPGLGNILLNLNIATSVFFRPMKLDKFLEYSRLYFGIQDNWVNKVGRLLHGVRFRDFCESGHINQAAMDFMSRVKGYMNIQTGAFTHYGFSSNYLFKEDDFRRVLSKAADRAKLVVFIASRDQGYEEFKKVADQVEGIQSICIQTGKFVKNYTDQRDARKANNWSNYVGNVSMKLNVKVGGVNHEVVNLGRICPAVTGELPVMILGADVTHPSPGTVEGFPSIAAVVGSTDKAFGKYGGSLRLQYPDGNKKARETIMSGLMEAMVQERLDAYKKVNGQYPDKILYYRDGVGEGQYKQIKDIEISAIRDACRAFSKKAVKITAVVTTKRHHTRLYPGGGATCREVNNRGPSCPKNVIPGTTVESSIVSPDKFDFFLVSHVGIKGTSRPTYYTVIENEMDFDAKGIQNFTVDDFDAFKRDITRAWGGTENANPWHKNLNDTMFWM</sequence>
<proteinExistence type="predicted"/>
<name>A0A0G2E264_9PEZI</name>
<feature type="domain" description="Piwi" evidence="1">
    <location>
        <begin position="400"/>
        <end position="695"/>
    </location>
</feature>
<reference evidence="2 3" key="2">
    <citation type="submission" date="2015-05" db="EMBL/GenBank/DDBJ databases">
        <title>Distinctive expansion of gene families associated with plant cell wall degradation and secondary metabolism in the genomes of grapevine trunk pathogens.</title>
        <authorList>
            <person name="Lawrence D.P."/>
            <person name="Travadon R."/>
            <person name="Rolshausen P.E."/>
            <person name="Baumgartner K."/>
        </authorList>
    </citation>
    <scope>NUCLEOTIDE SEQUENCE [LARGE SCALE GENOMIC DNA]</scope>
    <source>
        <strain evidence="2">DS831</strain>
    </source>
</reference>
<dbReference type="InterPro" id="IPR036397">
    <property type="entry name" value="RNaseH_sf"/>
</dbReference>
<dbReference type="EMBL" id="LAQI01000160">
    <property type="protein sequence ID" value="KKY17152.1"/>
    <property type="molecule type" value="Genomic_DNA"/>
</dbReference>
<dbReference type="SUPFAM" id="SSF53098">
    <property type="entry name" value="Ribonuclease H-like"/>
    <property type="match status" value="1"/>
</dbReference>
<dbReference type="PROSITE" id="PS50822">
    <property type="entry name" value="PIWI"/>
    <property type="match status" value="1"/>
</dbReference>
<dbReference type="Gene3D" id="3.40.50.2300">
    <property type="match status" value="1"/>
</dbReference>
<dbReference type="SMART" id="SM00950">
    <property type="entry name" value="Piwi"/>
    <property type="match status" value="1"/>
</dbReference>
<dbReference type="InterPro" id="IPR003165">
    <property type="entry name" value="Piwi"/>
</dbReference>
<dbReference type="SMART" id="SM01163">
    <property type="entry name" value="DUF1785"/>
    <property type="match status" value="1"/>
</dbReference>
<dbReference type="GO" id="GO:0003676">
    <property type="term" value="F:nucleic acid binding"/>
    <property type="evidence" value="ECO:0007669"/>
    <property type="project" value="InterPro"/>
</dbReference>
<evidence type="ECO:0000313" key="3">
    <source>
        <dbReference type="Proteomes" id="UP000034182"/>
    </source>
</evidence>
<dbReference type="PANTHER" id="PTHR22891">
    <property type="entry name" value="EUKARYOTIC TRANSLATION INITIATION FACTOR 2C"/>
    <property type="match status" value="1"/>
</dbReference>
<dbReference type="Pfam" id="PF08699">
    <property type="entry name" value="ArgoL1"/>
    <property type="match status" value="1"/>
</dbReference>